<dbReference type="Gene3D" id="1.10.1200.120">
    <property type="entry name" value="Large-conductance mechanosensitive channel, MscL, domain 1"/>
    <property type="match status" value="1"/>
</dbReference>
<evidence type="ECO:0000256" key="7">
    <source>
        <dbReference type="ARBA" id="ARBA00023136"/>
    </source>
</evidence>
<evidence type="ECO:0000256" key="3">
    <source>
        <dbReference type="ARBA" id="ARBA00022475"/>
    </source>
</evidence>
<dbReference type="PANTHER" id="PTHR30266:SF2">
    <property type="entry name" value="LARGE-CONDUCTANCE MECHANOSENSITIVE CHANNEL"/>
    <property type="match status" value="1"/>
</dbReference>
<keyword evidence="8" id="KW-0407">Ion channel</keyword>
<keyword evidence="11" id="KW-1185">Reference proteome</keyword>
<dbReference type="GO" id="GO:0016020">
    <property type="term" value="C:membrane"/>
    <property type="evidence" value="ECO:0007669"/>
    <property type="project" value="UniProtKB-SubCell"/>
</dbReference>
<keyword evidence="6" id="KW-0406">Ion transport</keyword>
<dbReference type="GO" id="GO:0008381">
    <property type="term" value="F:mechanosensitive monoatomic ion channel activity"/>
    <property type="evidence" value="ECO:0007669"/>
    <property type="project" value="InterPro"/>
</dbReference>
<dbReference type="SUPFAM" id="SSF81330">
    <property type="entry name" value="Gated mechanosensitive channel"/>
    <property type="match status" value="1"/>
</dbReference>
<gene>
    <name evidence="10" type="ORF">Glove_144g130</name>
</gene>
<organism evidence="10 11">
    <name type="scientific">Diversispora epigaea</name>
    <dbReference type="NCBI Taxonomy" id="1348612"/>
    <lineage>
        <taxon>Eukaryota</taxon>
        <taxon>Fungi</taxon>
        <taxon>Fungi incertae sedis</taxon>
        <taxon>Mucoromycota</taxon>
        <taxon>Glomeromycotina</taxon>
        <taxon>Glomeromycetes</taxon>
        <taxon>Diversisporales</taxon>
        <taxon>Diversisporaceae</taxon>
        <taxon>Diversispora</taxon>
    </lineage>
</organism>
<feature type="transmembrane region" description="Helical" evidence="9">
    <location>
        <begin position="20"/>
        <end position="41"/>
    </location>
</feature>
<dbReference type="InterPro" id="IPR037673">
    <property type="entry name" value="MSC/AndL"/>
</dbReference>
<evidence type="ECO:0000256" key="4">
    <source>
        <dbReference type="ARBA" id="ARBA00022692"/>
    </source>
</evidence>
<dbReference type="EMBL" id="PQFF01000135">
    <property type="protein sequence ID" value="RHZ79554.1"/>
    <property type="molecule type" value="Genomic_DNA"/>
</dbReference>
<dbReference type="OrthoDB" id="10010920at2759"/>
<comment type="caution">
    <text evidence="10">The sequence shown here is derived from an EMBL/GenBank/DDBJ whole genome shotgun (WGS) entry which is preliminary data.</text>
</comment>
<protein>
    <recommendedName>
        <fullName evidence="12">Large conductance mechanosensitive channel protein</fullName>
    </recommendedName>
</protein>
<dbReference type="InterPro" id="IPR001185">
    <property type="entry name" value="MS_channel"/>
</dbReference>
<evidence type="ECO:0008006" key="12">
    <source>
        <dbReference type="Google" id="ProtNLM"/>
    </source>
</evidence>
<dbReference type="InterPro" id="IPR036019">
    <property type="entry name" value="MscL_channel"/>
</dbReference>
<dbReference type="Proteomes" id="UP000266861">
    <property type="component" value="Unassembled WGS sequence"/>
</dbReference>
<keyword evidence="3" id="KW-1003">Cell membrane</keyword>
<evidence type="ECO:0000256" key="2">
    <source>
        <dbReference type="ARBA" id="ARBA00022448"/>
    </source>
</evidence>
<evidence type="ECO:0000256" key="5">
    <source>
        <dbReference type="ARBA" id="ARBA00022989"/>
    </source>
</evidence>
<comment type="subcellular location">
    <subcellularLocation>
        <location evidence="1">Membrane</location>
        <topology evidence="1">Multi-pass membrane protein</topology>
    </subcellularLocation>
</comment>
<keyword evidence="7 9" id="KW-0472">Membrane</keyword>
<feature type="transmembrane region" description="Helical" evidence="9">
    <location>
        <begin position="94"/>
        <end position="115"/>
    </location>
</feature>
<dbReference type="AlphaFoldDB" id="A0A397J2T0"/>
<keyword evidence="5 9" id="KW-1133">Transmembrane helix</keyword>
<accession>A0A397J2T0</accession>
<dbReference type="Pfam" id="PF01741">
    <property type="entry name" value="MscL"/>
    <property type="match status" value="1"/>
</dbReference>
<proteinExistence type="predicted"/>
<sequence length="185" mass="20483">MAIGIIEEFKDFLKKRGGNVMDLVLAVIIGTVFTKVINSLVNDIATPPLGLLLHGTNLENYFIVIRHGKTPNATYHTPQEAQEDGAVTENVGSFLNSVIEFFTVAITLFLVFYVYKLIRKPKEKTEECPWCQADIPIGSIKCQFCTSVINEKIPPQYLRDTGEATSDSTANLAATSRDNLIDINT</sequence>
<evidence type="ECO:0000256" key="1">
    <source>
        <dbReference type="ARBA" id="ARBA00004141"/>
    </source>
</evidence>
<evidence type="ECO:0000256" key="6">
    <source>
        <dbReference type="ARBA" id="ARBA00023065"/>
    </source>
</evidence>
<evidence type="ECO:0000256" key="8">
    <source>
        <dbReference type="ARBA" id="ARBA00023303"/>
    </source>
</evidence>
<dbReference type="STRING" id="1348612.A0A397J2T0"/>
<evidence type="ECO:0000313" key="10">
    <source>
        <dbReference type="EMBL" id="RHZ79554.1"/>
    </source>
</evidence>
<reference evidence="10 11" key="1">
    <citation type="submission" date="2018-08" db="EMBL/GenBank/DDBJ databases">
        <title>Genome and evolution of the arbuscular mycorrhizal fungus Diversispora epigaea (formerly Glomus versiforme) and its bacterial endosymbionts.</title>
        <authorList>
            <person name="Sun X."/>
            <person name="Fei Z."/>
            <person name="Harrison M."/>
        </authorList>
    </citation>
    <scope>NUCLEOTIDE SEQUENCE [LARGE SCALE GENOMIC DNA]</scope>
    <source>
        <strain evidence="10 11">IT104</strain>
    </source>
</reference>
<keyword evidence="2" id="KW-0813">Transport</keyword>
<dbReference type="PANTHER" id="PTHR30266">
    <property type="entry name" value="MECHANOSENSITIVE CHANNEL MSCL"/>
    <property type="match status" value="1"/>
</dbReference>
<dbReference type="NCBIfam" id="TIGR00220">
    <property type="entry name" value="mscL"/>
    <property type="match status" value="1"/>
</dbReference>
<evidence type="ECO:0000313" key="11">
    <source>
        <dbReference type="Proteomes" id="UP000266861"/>
    </source>
</evidence>
<evidence type="ECO:0000256" key="9">
    <source>
        <dbReference type="SAM" id="Phobius"/>
    </source>
</evidence>
<keyword evidence="4 9" id="KW-0812">Transmembrane</keyword>
<name>A0A397J2T0_9GLOM</name>